<comment type="caution">
    <text evidence="11">The sequence shown here is derived from an EMBL/GenBank/DDBJ whole genome shotgun (WGS) entry which is preliminary data.</text>
</comment>
<dbReference type="Proteomes" id="UP000709351">
    <property type="component" value="Unassembled WGS sequence"/>
</dbReference>
<keyword evidence="6" id="KW-0408">Iron</keyword>
<evidence type="ECO:0000259" key="10">
    <source>
        <dbReference type="Pfam" id="PF00266"/>
    </source>
</evidence>
<keyword evidence="11" id="KW-0032">Aminotransferase</keyword>
<dbReference type="GO" id="GO:0051536">
    <property type="term" value="F:iron-sulfur cluster binding"/>
    <property type="evidence" value="ECO:0007669"/>
    <property type="project" value="UniProtKB-KW"/>
</dbReference>
<dbReference type="InterPro" id="IPR015421">
    <property type="entry name" value="PyrdxlP-dep_Trfase_major"/>
</dbReference>
<dbReference type="EC" id="2.8.1.7" evidence="3"/>
<dbReference type="InterPro" id="IPR015424">
    <property type="entry name" value="PyrdxlP-dep_Trfase"/>
</dbReference>
<dbReference type="AlphaFoldDB" id="A0A930GWI3"/>
<comment type="similarity">
    <text evidence="2">Belongs to the class-V pyridoxal-phosphate-dependent aminotransferase family. NifS/IscS subfamily.</text>
</comment>
<evidence type="ECO:0000256" key="1">
    <source>
        <dbReference type="ARBA" id="ARBA00001933"/>
    </source>
</evidence>
<accession>A0A930GWI3</accession>
<dbReference type="GO" id="GO:0046872">
    <property type="term" value="F:metal ion binding"/>
    <property type="evidence" value="ECO:0007669"/>
    <property type="project" value="UniProtKB-KW"/>
</dbReference>
<protein>
    <recommendedName>
        <fullName evidence="3">cysteine desulfurase</fullName>
        <ecNumber evidence="3">2.8.1.7</ecNumber>
    </recommendedName>
</protein>
<keyword evidence="7" id="KW-0411">Iron-sulfur</keyword>
<dbReference type="Gene3D" id="3.90.1150.10">
    <property type="entry name" value="Aspartate Aminotransferase, domain 1"/>
    <property type="match status" value="1"/>
</dbReference>
<dbReference type="InterPro" id="IPR000192">
    <property type="entry name" value="Aminotrans_V_dom"/>
</dbReference>
<comment type="catalytic activity">
    <reaction evidence="8">
        <text>(sulfur carrier)-H + L-cysteine = (sulfur carrier)-SH + L-alanine</text>
        <dbReference type="Rhea" id="RHEA:43892"/>
        <dbReference type="Rhea" id="RHEA-COMP:14737"/>
        <dbReference type="Rhea" id="RHEA-COMP:14739"/>
        <dbReference type="ChEBI" id="CHEBI:29917"/>
        <dbReference type="ChEBI" id="CHEBI:35235"/>
        <dbReference type="ChEBI" id="CHEBI:57972"/>
        <dbReference type="ChEBI" id="CHEBI:64428"/>
        <dbReference type="EC" id="2.8.1.7"/>
    </reaction>
</comment>
<proteinExistence type="inferred from homology"/>
<evidence type="ECO:0000313" key="12">
    <source>
        <dbReference type="Proteomes" id="UP000709351"/>
    </source>
</evidence>
<evidence type="ECO:0000256" key="6">
    <source>
        <dbReference type="ARBA" id="ARBA00023004"/>
    </source>
</evidence>
<dbReference type="InterPro" id="IPR015422">
    <property type="entry name" value="PyrdxlP-dep_Trfase_small"/>
</dbReference>
<dbReference type="InterPro" id="IPR020578">
    <property type="entry name" value="Aminotrans_V_PyrdxlP_BS"/>
</dbReference>
<dbReference type="Pfam" id="PF00266">
    <property type="entry name" value="Aminotran_5"/>
    <property type="match status" value="2"/>
</dbReference>
<feature type="non-terminal residue" evidence="11">
    <location>
        <position position="1"/>
    </location>
</feature>
<organism evidence="11 12">
    <name type="scientific">Oribacterium parvum</name>
    <dbReference type="NCBI Taxonomy" id="1501329"/>
    <lineage>
        <taxon>Bacteria</taxon>
        <taxon>Bacillati</taxon>
        <taxon>Bacillota</taxon>
        <taxon>Clostridia</taxon>
        <taxon>Lachnospirales</taxon>
        <taxon>Lachnospiraceae</taxon>
        <taxon>Oribacterium</taxon>
    </lineage>
</organism>
<evidence type="ECO:0000256" key="2">
    <source>
        <dbReference type="ARBA" id="ARBA00006490"/>
    </source>
</evidence>
<comment type="cofactor">
    <cofactor evidence="1 9">
        <name>pyridoxal 5'-phosphate</name>
        <dbReference type="ChEBI" id="CHEBI:597326"/>
    </cofactor>
</comment>
<sequence length="269" mass="28897">KSGEEAKKERSHCLVSVMAANNEIGTIENLKEIGRLAKEYGAIFHTDAVQAFGQIPLDIEEMQIDLLSASSHKIHGPKGVGLLYIRKGLKLPSFLHGGAQERGLRAGTENVPGIVGFAAAAKEAFSTMEERGRKKVALRDLFFKRLLEEIPGAKISGVNPAEAEGIGESPENSFLSLLHHRLPGNVHICLPGVEGESVLLLLDQKGICASSGSACASGSLEPSHVLLAIGKSHEEAYSGLRLSLEESLTEEELEYTVEAIKEAVEKLKQ</sequence>
<keyword evidence="5" id="KW-0663">Pyridoxal phosphate</keyword>
<dbReference type="SUPFAM" id="SSF53383">
    <property type="entry name" value="PLP-dependent transferases"/>
    <property type="match status" value="1"/>
</dbReference>
<dbReference type="PANTHER" id="PTHR11601:SF34">
    <property type="entry name" value="CYSTEINE DESULFURASE"/>
    <property type="match status" value="1"/>
</dbReference>
<dbReference type="Gene3D" id="3.40.640.10">
    <property type="entry name" value="Type I PLP-dependent aspartate aminotransferase-like (Major domain)"/>
    <property type="match status" value="1"/>
</dbReference>
<dbReference type="GO" id="GO:0031071">
    <property type="term" value="F:cysteine desulfurase activity"/>
    <property type="evidence" value="ECO:0007669"/>
    <property type="project" value="UniProtKB-EC"/>
</dbReference>
<evidence type="ECO:0000256" key="9">
    <source>
        <dbReference type="RuleBase" id="RU004504"/>
    </source>
</evidence>
<dbReference type="EMBL" id="JABZRD010000142">
    <property type="protein sequence ID" value="MBF1283484.1"/>
    <property type="molecule type" value="Genomic_DNA"/>
</dbReference>
<reference evidence="11" key="1">
    <citation type="submission" date="2020-04" db="EMBL/GenBank/DDBJ databases">
        <title>Deep metagenomics examines the oral microbiome during advanced dental caries in children, revealing novel taxa and co-occurrences with host molecules.</title>
        <authorList>
            <person name="Baker J.L."/>
            <person name="Morton J.T."/>
            <person name="Dinis M."/>
            <person name="Alvarez R."/>
            <person name="Tran N.C."/>
            <person name="Knight R."/>
            <person name="Edlund A."/>
        </authorList>
    </citation>
    <scope>NUCLEOTIDE SEQUENCE</scope>
    <source>
        <strain evidence="11">JCVI_24_bin.2</strain>
    </source>
</reference>
<feature type="domain" description="Aminotransferase class V" evidence="10">
    <location>
        <begin position="12"/>
        <end position="162"/>
    </location>
</feature>
<dbReference type="PROSITE" id="PS00595">
    <property type="entry name" value="AA_TRANSFER_CLASS_5"/>
    <property type="match status" value="1"/>
</dbReference>
<gene>
    <name evidence="11" type="ORF">HXM93_02990</name>
</gene>
<feature type="domain" description="Aminotransferase class V" evidence="10">
    <location>
        <begin position="167"/>
        <end position="254"/>
    </location>
</feature>
<evidence type="ECO:0000256" key="4">
    <source>
        <dbReference type="ARBA" id="ARBA00022723"/>
    </source>
</evidence>
<name>A0A930GWI3_9FIRM</name>
<dbReference type="GO" id="GO:0008483">
    <property type="term" value="F:transaminase activity"/>
    <property type="evidence" value="ECO:0007669"/>
    <property type="project" value="UniProtKB-KW"/>
</dbReference>
<evidence type="ECO:0000256" key="5">
    <source>
        <dbReference type="ARBA" id="ARBA00022898"/>
    </source>
</evidence>
<dbReference type="PANTHER" id="PTHR11601">
    <property type="entry name" value="CYSTEINE DESULFURYLASE FAMILY MEMBER"/>
    <property type="match status" value="1"/>
</dbReference>
<evidence type="ECO:0000313" key="11">
    <source>
        <dbReference type="EMBL" id="MBF1283484.1"/>
    </source>
</evidence>
<evidence type="ECO:0000256" key="7">
    <source>
        <dbReference type="ARBA" id="ARBA00023014"/>
    </source>
</evidence>
<evidence type="ECO:0000256" key="8">
    <source>
        <dbReference type="ARBA" id="ARBA00050776"/>
    </source>
</evidence>
<keyword evidence="11" id="KW-0808">Transferase</keyword>
<evidence type="ECO:0000256" key="3">
    <source>
        <dbReference type="ARBA" id="ARBA00012239"/>
    </source>
</evidence>
<keyword evidence="4" id="KW-0479">Metal-binding</keyword>